<protein>
    <submittedName>
        <fullName evidence="1">Antirestriction protein</fullName>
    </submittedName>
</protein>
<dbReference type="Pfam" id="PF07275">
    <property type="entry name" value="ArdA"/>
    <property type="match status" value="1"/>
</dbReference>
<gene>
    <name evidence="1" type="ORF">NCTC11179_00457</name>
</gene>
<dbReference type="Gene3D" id="3.10.20.480">
    <property type="entry name" value="Antirestriction protein ArdA, domain 1"/>
    <property type="match status" value="1"/>
</dbReference>
<name>A0A378RMP4_MYROD</name>
<proteinExistence type="predicted"/>
<dbReference type="EMBL" id="UGQL01000001">
    <property type="protein sequence ID" value="STZ26930.1"/>
    <property type="molecule type" value="Genomic_DNA"/>
</dbReference>
<sequence length="175" mass="20679">MENLMHSKVYVGTYAKYNNGSIKGDWIELSNFSSLEEFYEFCSELHSDEIDPEFMFQDWENIPSELISESSLSENIFSIIEKVSDLDYKTLEAFAAWISIGNHDIESDDIDSLFESFEDDYQGYYNCEEDFAYQIIDECYDLSDFVKSYFDYESFARDLFMSDYTYENGHVFRNS</sequence>
<dbReference type="Gene3D" id="1.10.10.1190">
    <property type="entry name" value="Antirestriction protein ArdA, domain 3"/>
    <property type="match status" value="1"/>
</dbReference>
<accession>A0A378RMP4</accession>
<dbReference type="InterPro" id="IPR041895">
    <property type="entry name" value="ArdA_dom1"/>
</dbReference>
<dbReference type="InterPro" id="IPR009899">
    <property type="entry name" value="ArdA"/>
</dbReference>
<dbReference type="Proteomes" id="UP000255024">
    <property type="component" value="Unassembled WGS sequence"/>
</dbReference>
<dbReference type="AlphaFoldDB" id="A0A378RMP4"/>
<reference evidence="1 2" key="1">
    <citation type="submission" date="2018-06" db="EMBL/GenBank/DDBJ databases">
        <authorList>
            <consortium name="Pathogen Informatics"/>
            <person name="Doyle S."/>
        </authorList>
    </citation>
    <scope>NUCLEOTIDE SEQUENCE [LARGE SCALE GENOMIC DNA]</scope>
    <source>
        <strain evidence="1 2">NCTC11179</strain>
    </source>
</reference>
<organism evidence="1 2">
    <name type="scientific">Myroides odoratus</name>
    <name type="common">Flavobacterium odoratum</name>
    <dbReference type="NCBI Taxonomy" id="256"/>
    <lineage>
        <taxon>Bacteria</taxon>
        <taxon>Pseudomonadati</taxon>
        <taxon>Bacteroidota</taxon>
        <taxon>Flavobacteriia</taxon>
        <taxon>Flavobacteriales</taxon>
        <taxon>Flavobacteriaceae</taxon>
        <taxon>Myroides</taxon>
    </lineage>
</organism>
<dbReference type="RefSeq" id="WP_115089968.1">
    <property type="nucleotide sequence ID" value="NZ_CP068107.1"/>
</dbReference>
<dbReference type="InterPro" id="IPR041893">
    <property type="entry name" value="ArdA_dom3"/>
</dbReference>
<evidence type="ECO:0000313" key="1">
    <source>
        <dbReference type="EMBL" id="STZ26930.1"/>
    </source>
</evidence>
<evidence type="ECO:0000313" key="2">
    <source>
        <dbReference type="Proteomes" id="UP000255024"/>
    </source>
</evidence>
<keyword evidence="2" id="KW-1185">Reference proteome</keyword>